<feature type="compositionally biased region" description="Pro residues" evidence="3">
    <location>
        <begin position="403"/>
        <end position="417"/>
    </location>
</feature>
<dbReference type="Pfam" id="PF13540">
    <property type="entry name" value="RCC1_2"/>
    <property type="match status" value="1"/>
</dbReference>
<feature type="repeat" description="RCC1" evidence="2">
    <location>
        <begin position="55"/>
        <end position="106"/>
    </location>
</feature>
<dbReference type="PRINTS" id="PR00633">
    <property type="entry name" value="RCCNDNSATION"/>
</dbReference>
<feature type="domain" description="RCC1-like" evidence="4">
    <location>
        <begin position="78"/>
        <end position="368"/>
    </location>
</feature>
<dbReference type="PROSITE" id="PS50012">
    <property type="entry name" value="RCC1_3"/>
    <property type="match status" value="6"/>
</dbReference>
<dbReference type="EMBL" id="GEDC01017893">
    <property type="protein sequence ID" value="JAS19405.1"/>
    <property type="molecule type" value="Transcribed_RNA"/>
</dbReference>
<evidence type="ECO:0000313" key="6">
    <source>
        <dbReference type="EMBL" id="JAS19405.1"/>
    </source>
</evidence>
<evidence type="ECO:0000259" key="4">
    <source>
        <dbReference type="Pfam" id="PF25390"/>
    </source>
</evidence>
<dbReference type="InterPro" id="IPR051709">
    <property type="entry name" value="Ub-ligase/GTPase-reg"/>
</dbReference>
<dbReference type="Gene3D" id="2.130.10.30">
    <property type="entry name" value="Regulator of chromosome condensation 1/beta-lactamase-inhibitor protein II"/>
    <property type="match status" value="1"/>
</dbReference>
<dbReference type="InterPro" id="IPR058923">
    <property type="entry name" value="RCC1-like_dom"/>
</dbReference>
<evidence type="ECO:0000256" key="1">
    <source>
        <dbReference type="ARBA" id="ARBA00022737"/>
    </source>
</evidence>
<dbReference type="InterPro" id="IPR009091">
    <property type="entry name" value="RCC1/BLIP-II"/>
</dbReference>
<dbReference type="InterPro" id="IPR000408">
    <property type="entry name" value="Reg_chr_condens"/>
</dbReference>
<name>A0A1B6D1F6_9HEMI</name>
<reference evidence="6" key="1">
    <citation type="submission" date="2015-12" db="EMBL/GenBank/DDBJ databases">
        <title>De novo transcriptome assembly of four potential Pierce s Disease insect vectors from Arizona vineyards.</title>
        <authorList>
            <person name="Tassone E.E."/>
        </authorList>
    </citation>
    <scope>NUCLEOTIDE SEQUENCE</scope>
</reference>
<dbReference type="Pfam" id="PF25390">
    <property type="entry name" value="WD40_RLD"/>
    <property type="match status" value="1"/>
</dbReference>
<evidence type="ECO:0000256" key="3">
    <source>
        <dbReference type="SAM" id="MobiDB-lite"/>
    </source>
</evidence>
<dbReference type="EMBL" id="GEDC01027693">
    <property type="protein sequence ID" value="JAS09605.1"/>
    <property type="molecule type" value="Transcribed_RNA"/>
</dbReference>
<evidence type="ECO:0000256" key="2">
    <source>
        <dbReference type="PROSITE-ProRule" id="PRU00235"/>
    </source>
</evidence>
<dbReference type="PANTHER" id="PTHR45622">
    <property type="entry name" value="UBIQUITIN-PROTEIN LIGASE E3A-RELATED"/>
    <property type="match status" value="1"/>
</dbReference>
<keyword evidence="1" id="KW-0677">Repeat</keyword>
<accession>A0A1B6D1F6</accession>
<dbReference type="PROSITE" id="PS00626">
    <property type="entry name" value="RCC1_2"/>
    <property type="match status" value="4"/>
</dbReference>
<sequence length="907" mass="100349">MAALEDIDIPASGAVFTFGKSRFADNVPSHFYIRNDPVVDGACGDQHSAVICQIGRLFVFGNNEFGQLGLGHKSLVNKPSCVKSLKPEHVTRVACGRTHTLISTGSGKVFSCGNNSDGQLGLGTSDTACIDVPEEVKGILGTVEQLAAGCNHSVALTNKGQVYVWGSNADGQLGLGPDVKSVSMPTVLPLEETVSSIACGYYHTILLTEEGHAYACGEGEGGKLGLGNTENVMVPTIIPLEAYLLFVTAGGNHTIAVAVDDKAYGWGRNDCGQLGLTNTLETEITKPTIISSLTGYVIKEAACGESHSAFITENGELLTCGEGRHGKLGNETNVSNDQFIVTPTKVSRFNNFFVSKVKCGGCHTIVLASPKLDDSGEQIRSLSNGHIESPSKGLRPPETDITSPPPLSVRGPLPPLQRVPLSIPSNRISESFPPNPDILLSPSKNNYSEMDDNNPQSPDSTRFANGKNSPTNHSYHSNDMKPLNDEIYDSVEIDTPHSSKKVSNKELNESNRDINVYNCGSDEDGIIFFNNCKQWHKRIFCRSKNNIDIHIKSWLEGFGDLSGVISEGKESISEKNICNNCGDSDSSRSYNLSGKDNFIIFEKNYNVGSDEETRVLGKNNRVLNNNNFCNTSEILQQNLSGIKNVQSQFCEHFDQQASNDSLINVDFYKLCCIDSRYKDIINNSSVNSLSKRQKYLDENCKLNVKHSKYTPSTVQSFNVHQNMNEIHEKTCYEKLNINQRNVFSNQNQLNLKQSKDNIGNKQNEFLNVRDKDISHKNSIVYRLFYNNLNRKVCSSKPKKHNPVNKFFRFFDNNNIQFMERLRGGEDYGFEKIETLKKNYKFNMKNKQKSLNNLDVITDEEEIIKKIDDPGVSKSKSQDTCGENYENNSIISSIKTKSKVKSKLCVLL</sequence>
<gene>
    <name evidence="6" type="ORF">g.16019</name>
    <name evidence="5" type="ORF">g.16021</name>
</gene>
<feature type="repeat" description="RCC1" evidence="2">
    <location>
        <begin position="315"/>
        <end position="370"/>
    </location>
</feature>
<feature type="compositionally biased region" description="Polar residues" evidence="3">
    <location>
        <begin position="442"/>
        <end position="475"/>
    </location>
</feature>
<feature type="repeat" description="RCC1" evidence="2">
    <location>
        <begin position="211"/>
        <end position="260"/>
    </location>
</feature>
<dbReference type="SUPFAM" id="SSF50985">
    <property type="entry name" value="RCC1/BLIP-II"/>
    <property type="match status" value="1"/>
</dbReference>
<proteinExistence type="predicted"/>
<dbReference type="GO" id="GO:0005737">
    <property type="term" value="C:cytoplasm"/>
    <property type="evidence" value="ECO:0007669"/>
    <property type="project" value="TreeGrafter"/>
</dbReference>
<dbReference type="PANTHER" id="PTHR45622:SF70">
    <property type="entry name" value="SECRETION-REGULATING GUANINE NUCLEOTIDE EXCHANGE FACTOR"/>
    <property type="match status" value="1"/>
</dbReference>
<feature type="repeat" description="RCC1" evidence="2">
    <location>
        <begin position="160"/>
        <end position="210"/>
    </location>
</feature>
<organism evidence="6">
    <name type="scientific">Clastoptera arizonana</name>
    <name type="common">Arizona spittle bug</name>
    <dbReference type="NCBI Taxonomy" id="38151"/>
    <lineage>
        <taxon>Eukaryota</taxon>
        <taxon>Metazoa</taxon>
        <taxon>Ecdysozoa</taxon>
        <taxon>Arthropoda</taxon>
        <taxon>Hexapoda</taxon>
        <taxon>Insecta</taxon>
        <taxon>Pterygota</taxon>
        <taxon>Neoptera</taxon>
        <taxon>Paraneoptera</taxon>
        <taxon>Hemiptera</taxon>
        <taxon>Auchenorrhyncha</taxon>
        <taxon>Cercopoidea</taxon>
        <taxon>Clastopteridae</taxon>
        <taxon>Clastoptera</taxon>
    </lineage>
</organism>
<dbReference type="AlphaFoldDB" id="A0A1B6D1F6"/>
<feature type="region of interest" description="Disordered" evidence="3">
    <location>
        <begin position="375"/>
        <end position="482"/>
    </location>
</feature>
<feature type="repeat" description="RCC1" evidence="2">
    <location>
        <begin position="107"/>
        <end position="159"/>
    </location>
</feature>
<feature type="repeat" description="RCC1" evidence="2">
    <location>
        <begin position="261"/>
        <end position="314"/>
    </location>
</feature>
<evidence type="ECO:0000313" key="5">
    <source>
        <dbReference type="EMBL" id="JAS09605.1"/>
    </source>
</evidence>
<protein>
    <recommendedName>
        <fullName evidence="4">RCC1-like domain-containing protein</fullName>
    </recommendedName>
</protein>